<keyword evidence="13" id="KW-0645">Protease</keyword>
<evidence type="ECO:0000256" key="1">
    <source>
        <dbReference type="ARBA" id="ARBA00007164"/>
    </source>
</evidence>
<keyword evidence="4" id="KW-0133">Cell shape</keyword>
<gene>
    <name evidence="13" type="primary">dacB_5</name>
    <name evidence="13" type="ORF">DSM106044_03374</name>
</gene>
<feature type="compositionally biased region" description="Polar residues" evidence="10">
    <location>
        <begin position="31"/>
        <end position="48"/>
    </location>
</feature>
<dbReference type="PANTHER" id="PTHR21581">
    <property type="entry name" value="D-ALANYL-D-ALANINE CARBOXYPEPTIDASE"/>
    <property type="match status" value="1"/>
</dbReference>
<evidence type="ECO:0000256" key="6">
    <source>
        <dbReference type="ARBA" id="ARBA00023316"/>
    </source>
</evidence>
<reference evidence="13 14" key="1">
    <citation type="journal article" date="2019" name="Anaerobe">
        <title>Detection of Robinsoniella peoriensis in multiple bone samples of a trauma patient.</title>
        <authorList>
            <person name="Schrottner P."/>
            <person name="Hartwich K."/>
            <person name="Bunk B."/>
            <person name="Schober I."/>
            <person name="Helbig S."/>
            <person name="Rudolph W.W."/>
            <person name="Gunzer F."/>
        </authorList>
    </citation>
    <scope>NUCLEOTIDE SEQUENCE [LARGE SCALE GENOMIC DNA]</scope>
    <source>
        <strain evidence="13 14">DSM 106044</strain>
    </source>
</reference>
<keyword evidence="14" id="KW-1185">Reference proteome</keyword>
<comment type="caution">
    <text evidence="13">The sequence shown here is derived from an EMBL/GenBank/DDBJ whole genome shotgun (WGS) entry which is preliminary data.</text>
</comment>
<evidence type="ECO:0000259" key="12">
    <source>
        <dbReference type="Pfam" id="PF00768"/>
    </source>
</evidence>
<dbReference type="STRING" id="180332.GCA_000797495_02772"/>
<dbReference type="InterPro" id="IPR001967">
    <property type="entry name" value="Peptidase_S11_N"/>
</dbReference>
<feature type="active site" description="Acyl-ester intermediate" evidence="7">
    <location>
        <position position="120"/>
    </location>
</feature>
<dbReference type="GO" id="GO:0071555">
    <property type="term" value="P:cell wall organization"/>
    <property type="evidence" value="ECO:0007669"/>
    <property type="project" value="UniProtKB-KW"/>
</dbReference>
<keyword evidence="11" id="KW-0472">Membrane</keyword>
<feature type="transmembrane region" description="Helical" evidence="11">
    <location>
        <begin position="496"/>
        <end position="515"/>
    </location>
</feature>
<evidence type="ECO:0000256" key="3">
    <source>
        <dbReference type="ARBA" id="ARBA00022801"/>
    </source>
</evidence>
<accession>A0A4U8Q5Z5</accession>
<feature type="region of interest" description="Disordered" evidence="10">
    <location>
        <begin position="587"/>
        <end position="611"/>
    </location>
</feature>
<keyword evidence="5" id="KW-0573">Peptidoglycan synthesis</keyword>
<dbReference type="GO" id="GO:0009252">
    <property type="term" value="P:peptidoglycan biosynthetic process"/>
    <property type="evidence" value="ECO:0007669"/>
    <property type="project" value="UniProtKB-KW"/>
</dbReference>
<keyword evidence="2" id="KW-0732">Signal</keyword>
<evidence type="ECO:0000256" key="7">
    <source>
        <dbReference type="PIRSR" id="PIRSR618044-1"/>
    </source>
</evidence>
<evidence type="ECO:0000256" key="11">
    <source>
        <dbReference type="SAM" id="Phobius"/>
    </source>
</evidence>
<evidence type="ECO:0000256" key="2">
    <source>
        <dbReference type="ARBA" id="ARBA00022729"/>
    </source>
</evidence>
<feature type="compositionally biased region" description="Basic and acidic residues" evidence="10">
    <location>
        <begin position="434"/>
        <end position="446"/>
    </location>
</feature>
<sequence precursor="true">MKKGIRYLTIVLLVSLLASGIPIHLVSATEIDNSGENGNSAGDTGSNKNTEDYNDGNGSESSEDTTETIPESYYLPIESNNVEGWPKGDAIEADAAVVMDASTGTFLYSKNMTAKEYPASITKIMTTLLALEHGNLDDVITFSENAVYSIEPGSTHLGIKAGEQLTLRQALYGIMLASANEISNGVAEHIAGSVENFAQMMNDKAAELGCVNTHFVNPHGLHDENHYTCARDMALIMQAALKNKMFCKIIDTVEYSYPKTNITDEERYFMNHHKMLYEDGYCYTGCLGGKTGFTDDALNTLVTYVKRGKDKLISVILRTNGAEKAYQESKQILDYAFNNFTKEKFDLSRERESAAQLLGINYVGKAIINEDQSLNKPAFQVSKSTSLNLPNGADTRQVTRKYDFKAKTLEFFYHGWPVGKTRIKVEPVFVKEEKGPQYRTETEKPESQSGLEESGQAADGNTDRKAANMLDSISHVFISTWQKLDIFIKDNTVESAVIGGILLIIFVPLLVIAITRNHRYKKILKERMKEEEIRKQLEEEIQRKTPQEIEAELRAEQEAEWRSEQRAEERRIAAEKAARELDAAERLLEEQRSQGETGNMVDTGTHLKEEE</sequence>
<dbReference type="GO" id="GO:0009002">
    <property type="term" value="F:serine-type D-Ala-D-Ala carboxypeptidase activity"/>
    <property type="evidence" value="ECO:0007669"/>
    <property type="project" value="UniProtKB-EC"/>
</dbReference>
<keyword evidence="6" id="KW-0961">Cell wall biogenesis/degradation</keyword>
<evidence type="ECO:0000313" key="13">
    <source>
        <dbReference type="EMBL" id="TLC99733.1"/>
    </source>
</evidence>
<dbReference type="GO" id="GO:0006508">
    <property type="term" value="P:proteolysis"/>
    <property type="evidence" value="ECO:0007669"/>
    <property type="project" value="InterPro"/>
</dbReference>
<feature type="active site" description="Proton acceptor" evidence="7">
    <location>
        <position position="123"/>
    </location>
</feature>
<dbReference type="SUPFAM" id="SSF56601">
    <property type="entry name" value="beta-lactamase/transpeptidase-like"/>
    <property type="match status" value="1"/>
</dbReference>
<dbReference type="RefSeq" id="WP_138003077.1">
    <property type="nucleotide sequence ID" value="NZ_QGQD01000066.1"/>
</dbReference>
<dbReference type="PRINTS" id="PR00725">
    <property type="entry name" value="DADACBPTASE1"/>
</dbReference>
<keyword evidence="11" id="KW-0812">Transmembrane</keyword>
<evidence type="ECO:0000313" key="14">
    <source>
        <dbReference type="Proteomes" id="UP000306509"/>
    </source>
</evidence>
<dbReference type="InterPro" id="IPR012338">
    <property type="entry name" value="Beta-lactam/transpept-like"/>
</dbReference>
<feature type="domain" description="Peptidase S11 D-alanyl-D-alanine carboxypeptidase A N-terminal" evidence="12">
    <location>
        <begin position="89"/>
        <end position="318"/>
    </location>
</feature>
<dbReference type="PANTHER" id="PTHR21581:SF33">
    <property type="entry name" value="D-ALANYL-D-ALANINE CARBOXYPEPTIDASE DACB"/>
    <property type="match status" value="1"/>
</dbReference>
<name>A0A4U8Q5Z5_9FIRM</name>
<evidence type="ECO:0000256" key="10">
    <source>
        <dbReference type="SAM" id="MobiDB-lite"/>
    </source>
</evidence>
<feature type="region of interest" description="Disordered" evidence="10">
    <location>
        <begin position="31"/>
        <end position="67"/>
    </location>
</feature>
<comment type="similarity">
    <text evidence="1 9">Belongs to the peptidase S11 family.</text>
</comment>
<dbReference type="GO" id="GO:0008360">
    <property type="term" value="P:regulation of cell shape"/>
    <property type="evidence" value="ECO:0007669"/>
    <property type="project" value="UniProtKB-KW"/>
</dbReference>
<dbReference type="EMBL" id="QGQD01000066">
    <property type="protein sequence ID" value="TLC99733.1"/>
    <property type="molecule type" value="Genomic_DNA"/>
</dbReference>
<feature type="binding site" evidence="8">
    <location>
        <position position="290"/>
    </location>
    <ligand>
        <name>substrate</name>
    </ligand>
</feature>
<proteinExistence type="inferred from homology"/>
<dbReference type="EC" id="3.4.16.4" evidence="13"/>
<protein>
    <submittedName>
        <fullName evidence="13">D-alanyl-D-alanine carboxypeptidase DacB</fullName>
        <ecNumber evidence="13">3.4.16.4</ecNumber>
    </submittedName>
</protein>
<dbReference type="Pfam" id="PF00768">
    <property type="entry name" value="Peptidase_S11"/>
    <property type="match status" value="1"/>
</dbReference>
<dbReference type="Proteomes" id="UP000306509">
    <property type="component" value="Unassembled WGS sequence"/>
</dbReference>
<evidence type="ECO:0000256" key="8">
    <source>
        <dbReference type="PIRSR" id="PIRSR618044-2"/>
    </source>
</evidence>
<evidence type="ECO:0000256" key="5">
    <source>
        <dbReference type="ARBA" id="ARBA00022984"/>
    </source>
</evidence>
<keyword evidence="3 13" id="KW-0378">Hydrolase</keyword>
<keyword evidence="13" id="KW-0121">Carboxypeptidase</keyword>
<keyword evidence="11" id="KW-1133">Transmembrane helix</keyword>
<evidence type="ECO:0000256" key="9">
    <source>
        <dbReference type="RuleBase" id="RU004016"/>
    </source>
</evidence>
<dbReference type="AlphaFoldDB" id="A0A4U8Q5Z5"/>
<dbReference type="InterPro" id="IPR018044">
    <property type="entry name" value="Peptidase_S11"/>
</dbReference>
<feature type="region of interest" description="Disordered" evidence="10">
    <location>
        <begin position="434"/>
        <end position="462"/>
    </location>
</feature>
<evidence type="ECO:0000256" key="4">
    <source>
        <dbReference type="ARBA" id="ARBA00022960"/>
    </source>
</evidence>
<feature type="active site" evidence="7">
    <location>
        <position position="178"/>
    </location>
</feature>
<dbReference type="CDD" id="cd22265">
    <property type="entry name" value="UDM1_RNF168"/>
    <property type="match status" value="1"/>
</dbReference>
<organism evidence="13 14">
    <name type="scientific">Robinsoniella peoriensis</name>
    <dbReference type="NCBI Taxonomy" id="180332"/>
    <lineage>
        <taxon>Bacteria</taxon>
        <taxon>Bacillati</taxon>
        <taxon>Bacillota</taxon>
        <taxon>Clostridia</taxon>
        <taxon>Lachnospirales</taxon>
        <taxon>Lachnospiraceae</taxon>
        <taxon>Robinsoniella</taxon>
    </lineage>
</organism>
<dbReference type="Gene3D" id="3.40.710.10">
    <property type="entry name" value="DD-peptidase/beta-lactamase superfamily"/>
    <property type="match status" value="1"/>
</dbReference>